<dbReference type="InterPro" id="IPR017521">
    <property type="entry name" value="Sugar_tfrase_PEP-CTERM_Stp1"/>
</dbReference>
<keyword evidence="1" id="KW-0808">Transferase</keyword>
<dbReference type="Gene3D" id="3.40.50.2000">
    <property type="entry name" value="Glycogen Phosphorylase B"/>
    <property type="match status" value="2"/>
</dbReference>
<keyword evidence="2" id="KW-1185">Reference proteome</keyword>
<organism evidence="1 2">
    <name type="scientific">Rugamonas rivuli</name>
    <dbReference type="NCBI Taxonomy" id="2743358"/>
    <lineage>
        <taxon>Bacteria</taxon>
        <taxon>Pseudomonadati</taxon>
        <taxon>Pseudomonadota</taxon>
        <taxon>Betaproteobacteria</taxon>
        <taxon>Burkholderiales</taxon>
        <taxon>Oxalobacteraceae</taxon>
        <taxon>Telluria group</taxon>
        <taxon>Rugamonas</taxon>
    </lineage>
</organism>
<reference evidence="1 2" key="1">
    <citation type="submission" date="2019-10" db="EMBL/GenBank/DDBJ databases">
        <title>Two novel species isolated from a subtropical stream in China.</title>
        <authorList>
            <person name="Lu H."/>
        </authorList>
    </citation>
    <scope>NUCLEOTIDE SEQUENCE [LARGE SCALE GENOMIC DNA]</scope>
    <source>
        <strain evidence="1 2">FT103W</strain>
    </source>
</reference>
<dbReference type="SUPFAM" id="SSF53756">
    <property type="entry name" value="UDP-Glycosyltransferase/glycogen phosphorylase"/>
    <property type="match status" value="1"/>
</dbReference>
<name>A0A843SCU7_9BURK</name>
<sequence>MRDLLYLTHRIPFPPNKGDKIRAYHVLRYLQRHFRVHLGSFIDDAADQVHADHLASDCASSCFVRLHPPLARLVSLPALWRGDALSIAYYRHPELRDWVKGTLSRHRIDIAMAFSGPMAQYLPARTQHGPLHRVLDLVDVDSEKWQNYADHRRWPSSALYRREGRSLLEFERAAARSFDQVLLVSRAEAALFRLRAPESAHKTGYFNNGVDSSYFSPQPGFPDPYTNARVLVFTGAMDYPPNVEAVVWMAEQVMPALRQEFPDVQFHIVGSRPSPAVQALTRQPGIHVSGAVPDIRPYLHHAALAVAPLQIARGIQNKVLEAMAMGKTVVATPQALEGLSAVPGRDLISAAGAAEFIHHISRQLRNPGDLGAAARQRVLNDYQWGKNLQRLGVVLGVTESHPSQAEQSP</sequence>
<dbReference type="RefSeq" id="WP_152801343.1">
    <property type="nucleotide sequence ID" value="NZ_WHUF01000001.1"/>
</dbReference>
<dbReference type="PANTHER" id="PTHR12526:SF600">
    <property type="entry name" value="GLYCOSYL TRANSFERASE GROUP 1"/>
    <property type="match status" value="1"/>
</dbReference>
<dbReference type="CDD" id="cd03801">
    <property type="entry name" value="GT4_PimA-like"/>
    <property type="match status" value="1"/>
</dbReference>
<dbReference type="Pfam" id="PF13692">
    <property type="entry name" value="Glyco_trans_1_4"/>
    <property type="match status" value="1"/>
</dbReference>
<protein>
    <submittedName>
        <fullName evidence="1">TIGR03087 family PEP-CTERM/XrtA system glycosyltransferase</fullName>
    </submittedName>
</protein>
<dbReference type="EMBL" id="WHUF01000001">
    <property type="protein sequence ID" value="MQA18366.1"/>
    <property type="molecule type" value="Genomic_DNA"/>
</dbReference>
<proteinExistence type="predicted"/>
<comment type="caution">
    <text evidence="1">The sequence shown here is derived from an EMBL/GenBank/DDBJ whole genome shotgun (WGS) entry which is preliminary data.</text>
</comment>
<dbReference type="PANTHER" id="PTHR12526">
    <property type="entry name" value="GLYCOSYLTRANSFERASE"/>
    <property type="match status" value="1"/>
</dbReference>
<evidence type="ECO:0000313" key="1">
    <source>
        <dbReference type="EMBL" id="MQA18366.1"/>
    </source>
</evidence>
<dbReference type="Proteomes" id="UP000444318">
    <property type="component" value="Unassembled WGS sequence"/>
</dbReference>
<accession>A0A843SCU7</accession>
<dbReference type="AlphaFoldDB" id="A0A843SCU7"/>
<dbReference type="GO" id="GO:0016757">
    <property type="term" value="F:glycosyltransferase activity"/>
    <property type="evidence" value="ECO:0007669"/>
    <property type="project" value="TreeGrafter"/>
</dbReference>
<dbReference type="NCBIfam" id="TIGR03087">
    <property type="entry name" value="stp1"/>
    <property type="match status" value="1"/>
</dbReference>
<evidence type="ECO:0000313" key="2">
    <source>
        <dbReference type="Proteomes" id="UP000444318"/>
    </source>
</evidence>
<gene>
    <name evidence="1" type="ORF">GEV01_02435</name>
</gene>